<evidence type="ECO:0000313" key="1">
    <source>
        <dbReference type="EMBL" id="AJT40467.1"/>
    </source>
</evidence>
<keyword evidence="2" id="KW-1185">Reference proteome</keyword>
<gene>
    <name evidence="1" type="ORF">UM93_00915</name>
</gene>
<reference evidence="1 2" key="1">
    <citation type="journal article" date="2015" name="Genome Announc.">
        <title>Complete Genome Sequencing of Protease-Producing Novel Arthrobacter sp. Strain IHBB 11108 Using PacBio Single-Molecule Real-Time Sequencing Technology.</title>
        <authorList>
            <person name="Kiran S."/>
            <person name="Swarnkar M.K."/>
            <person name="Pal M."/>
            <person name="Thakur R."/>
            <person name="Tewari R."/>
            <person name="Singh A.K."/>
            <person name="Gulati A."/>
        </authorList>
    </citation>
    <scope>NUCLEOTIDE SEQUENCE [LARGE SCALE GENOMIC DNA]</scope>
    <source>
        <strain evidence="1 2">IHBB 11108</strain>
    </source>
</reference>
<evidence type="ECO:0000313" key="2">
    <source>
        <dbReference type="Proteomes" id="UP000061839"/>
    </source>
</evidence>
<name>A0A0D4BVJ4_9MICC</name>
<organism evidence="1 2">
    <name type="scientific">Psychromicrobium lacuslunae</name>
    <dbReference type="NCBI Taxonomy" id="1618207"/>
    <lineage>
        <taxon>Bacteria</taxon>
        <taxon>Bacillati</taxon>
        <taxon>Actinomycetota</taxon>
        <taxon>Actinomycetes</taxon>
        <taxon>Micrococcales</taxon>
        <taxon>Micrococcaceae</taxon>
        <taxon>Psychromicrobium</taxon>
    </lineage>
</organism>
<sequence length="381" mass="41389">MSLLDNAKISLFEQKFGLSAKTDRIEYLRENTLLTHSPEPTDAVQIEATATALLALNTTDQKVREVVTADLISKWVKILTKKRGELDLAGLAATATLVDLAKAANVKADIEIPQISSQISTFGNGWYGLKGSSTPDPQLTYYIHKTGIDKRKLRLTSGAVAGGWIPVSPPTISDTVLWALLQETCGLPLGISAENVDRSFSAETKNNVVLMSILKSLVNSGTASAQAVENYHEQTQQALSNRSLATAARLVAAQQRMGDTPGTYKQPLDVPVPSKMVEIYAAWYLQKNTNLRWNFNPVFLAEKLRNKDGSYKQEAAATAGDLASTTMAGFITDTSFSLDPFLSDTHVCKRPKAAHQACSSDVFIIMTAVAAEKRNPLLLVF</sequence>
<accession>A0A0D4BVJ4</accession>
<dbReference type="AlphaFoldDB" id="A0A0D4BVJ4"/>
<dbReference type="HOGENOM" id="CLU_724902_0_0_11"/>
<dbReference type="Proteomes" id="UP000061839">
    <property type="component" value="Chromosome"/>
</dbReference>
<dbReference type="KEGG" id="ari:UM93_00915"/>
<dbReference type="EMBL" id="CP011005">
    <property type="protein sequence ID" value="AJT40467.1"/>
    <property type="molecule type" value="Genomic_DNA"/>
</dbReference>
<protein>
    <submittedName>
        <fullName evidence="1">Uncharacterized protein</fullName>
    </submittedName>
</protein>
<proteinExistence type="predicted"/>
<dbReference type="PATRIC" id="fig|1618207.4.peg.189"/>